<comment type="caution">
    <text evidence="2">The sequence shown here is derived from an EMBL/GenBank/DDBJ whole genome shotgun (WGS) entry which is preliminary data.</text>
</comment>
<sequence>MAKPEPMETIHETYSGPKTPAMAGLVAEALMFTVEPKKKDVQKMAIGQPGRSVSVRASVTKKTSLRIRNWVKRSNSSGEIAPRSADTAPSVSWPKITHLGGGRVEDAPITGARATQRSRATSADSRRTQWLDFYSQDLECSRLPTKPLSRHPSLTRLRPPDKDVDLHPLPLRVPSLERKDESPNTLTRKSSKWKALPGLPTQNQTACMHVSTESADVERLIGMIMLDTPSLPAALVVPHIAAAQQRESETGSILPNAMYMANTVTGLGAPPKTPDSASGSTAMTVIITRPTAGSIIQPFPARKDSLPCAHPPSHFRIVSESWVLTPVSPDDSTTSSAIAGRYTHQERMWLHRNYRGEAPFLAAWGLDITSQQDRDEGVGIVKELMMEEIRKGQNLSHS</sequence>
<dbReference type="Proteomes" id="UP001302321">
    <property type="component" value="Unassembled WGS sequence"/>
</dbReference>
<protein>
    <submittedName>
        <fullName evidence="2">Uncharacterized protein</fullName>
    </submittedName>
</protein>
<organism evidence="2 3">
    <name type="scientific">Triangularia setosa</name>
    <dbReference type="NCBI Taxonomy" id="2587417"/>
    <lineage>
        <taxon>Eukaryota</taxon>
        <taxon>Fungi</taxon>
        <taxon>Dikarya</taxon>
        <taxon>Ascomycota</taxon>
        <taxon>Pezizomycotina</taxon>
        <taxon>Sordariomycetes</taxon>
        <taxon>Sordariomycetidae</taxon>
        <taxon>Sordariales</taxon>
        <taxon>Podosporaceae</taxon>
        <taxon>Triangularia</taxon>
    </lineage>
</organism>
<dbReference type="EMBL" id="MU866300">
    <property type="protein sequence ID" value="KAK4174102.1"/>
    <property type="molecule type" value="Genomic_DNA"/>
</dbReference>
<feature type="compositionally biased region" description="Low complexity" evidence="1">
    <location>
        <begin position="112"/>
        <end position="123"/>
    </location>
</feature>
<feature type="region of interest" description="Disordered" evidence="1">
    <location>
        <begin position="75"/>
        <end position="124"/>
    </location>
</feature>
<proteinExistence type="predicted"/>
<keyword evidence="3" id="KW-1185">Reference proteome</keyword>
<evidence type="ECO:0000313" key="3">
    <source>
        <dbReference type="Proteomes" id="UP001302321"/>
    </source>
</evidence>
<name>A0AAN6W4J1_9PEZI</name>
<reference evidence="2" key="1">
    <citation type="journal article" date="2023" name="Mol. Phylogenet. Evol.">
        <title>Genome-scale phylogeny and comparative genomics of the fungal order Sordariales.</title>
        <authorList>
            <person name="Hensen N."/>
            <person name="Bonometti L."/>
            <person name="Westerberg I."/>
            <person name="Brannstrom I.O."/>
            <person name="Guillou S."/>
            <person name="Cros-Aarteil S."/>
            <person name="Calhoun S."/>
            <person name="Haridas S."/>
            <person name="Kuo A."/>
            <person name="Mondo S."/>
            <person name="Pangilinan J."/>
            <person name="Riley R."/>
            <person name="LaButti K."/>
            <person name="Andreopoulos B."/>
            <person name="Lipzen A."/>
            <person name="Chen C."/>
            <person name="Yan M."/>
            <person name="Daum C."/>
            <person name="Ng V."/>
            <person name="Clum A."/>
            <person name="Steindorff A."/>
            <person name="Ohm R.A."/>
            <person name="Martin F."/>
            <person name="Silar P."/>
            <person name="Natvig D.O."/>
            <person name="Lalanne C."/>
            <person name="Gautier V."/>
            <person name="Ament-Velasquez S.L."/>
            <person name="Kruys A."/>
            <person name="Hutchinson M.I."/>
            <person name="Powell A.J."/>
            <person name="Barry K."/>
            <person name="Miller A.N."/>
            <person name="Grigoriev I.V."/>
            <person name="Debuchy R."/>
            <person name="Gladieux P."/>
            <person name="Hiltunen Thoren M."/>
            <person name="Johannesson H."/>
        </authorList>
    </citation>
    <scope>NUCLEOTIDE SEQUENCE</scope>
    <source>
        <strain evidence="2">CBS 892.96</strain>
    </source>
</reference>
<reference evidence="2" key="2">
    <citation type="submission" date="2023-05" db="EMBL/GenBank/DDBJ databases">
        <authorList>
            <consortium name="Lawrence Berkeley National Laboratory"/>
            <person name="Steindorff A."/>
            <person name="Hensen N."/>
            <person name="Bonometti L."/>
            <person name="Westerberg I."/>
            <person name="Brannstrom I.O."/>
            <person name="Guillou S."/>
            <person name="Cros-Aarteil S."/>
            <person name="Calhoun S."/>
            <person name="Haridas S."/>
            <person name="Kuo A."/>
            <person name="Mondo S."/>
            <person name="Pangilinan J."/>
            <person name="Riley R."/>
            <person name="Labutti K."/>
            <person name="Andreopoulos B."/>
            <person name="Lipzen A."/>
            <person name="Chen C."/>
            <person name="Yanf M."/>
            <person name="Daum C."/>
            <person name="Ng V."/>
            <person name="Clum A."/>
            <person name="Ohm R."/>
            <person name="Martin F."/>
            <person name="Silar P."/>
            <person name="Natvig D."/>
            <person name="Lalanne C."/>
            <person name="Gautier V."/>
            <person name="Ament-Velasquez S.L."/>
            <person name="Kruys A."/>
            <person name="Hutchinson M.I."/>
            <person name="Powell A.J."/>
            <person name="Barry K."/>
            <person name="Miller A.N."/>
            <person name="Grigoriev I.V."/>
            <person name="Debuchy R."/>
            <person name="Gladieux P."/>
            <person name="Thoren M.H."/>
            <person name="Johannesson H."/>
        </authorList>
    </citation>
    <scope>NUCLEOTIDE SEQUENCE</scope>
    <source>
        <strain evidence="2">CBS 892.96</strain>
    </source>
</reference>
<evidence type="ECO:0000256" key="1">
    <source>
        <dbReference type="SAM" id="MobiDB-lite"/>
    </source>
</evidence>
<gene>
    <name evidence="2" type="ORF">QBC36DRAFT_244055</name>
</gene>
<feature type="region of interest" description="Disordered" evidence="1">
    <location>
        <begin position="144"/>
        <end position="190"/>
    </location>
</feature>
<evidence type="ECO:0000313" key="2">
    <source>
        <dbReference type="EMBL" id="KAK4174102.1"/>
    </source>
</evidence>
<accession>A0AAN6W4J1</accession>
<dbReference type="AlphaFoldDB" id="A0AAN6W4J1"/>